<dbReference type="RefSeq" id="WP_030789500.1">
    <property type="nucleotide sequence ID" value="NZ_JBFACJ010000004.1"/>
</dbReference>
<evidence type="ECO:0000313" key="3">
    <source>
        <dbReference type="Proteomes" id="UP001603418"/>
    </source>
</evidence>
<keyword evidence="1" id="KW-1133">Transmembrane helix</keyword>
<feature type="transmembrane region" description="Helical" evidence="1">
    <location>
        <begin position="47"/>
        <end position="68"/>
    </location>
</feature>
<keyword evidence="1" id="KW-0812">Transmembrane</keyword>
<keyword evidence="3" id="KW-1185">Reference proteome</keyword>
<feature type="transmembrane region" description="Helical" evidence="1">
    <location>
        <begin position="6"/>
        <end position="26"/>
    </location>
</feature>
<accession>A0ABW6YXD2</accession>
<comment type="caution">
    <text evidence="2">The sequence shown here is derived from an EMBL/GenBank/DDBJ whole genome shotgun (WGS) entry which is preliminary data.</text>
</comment>
<feature type="transmembrane region" description="Helical" evidence="1">
    <location>
        <begin position="88"/>
        <end position="107"/>
    </location>
</feature>
<protein>
    <recommendedName>
        <fullName evidence="4">Integral membrane protein</fullName>
    </recommendedName>
</protein>
<proteinExistence type="predicted"/>
<evidence type="ECO:0008006" key="4">
    <source>
        <dbReference type="Google" id="ProtNLM"/>
    </source>
</evidence>
<reference evidence="2 3" key="1">
    <citation type="submission" date="2024-10" db="EMBL/GenBank/DDBJ databases">
        <title>The Natural Products Discovery Center: Release of the First 8490 Sequenced Strains for Exploring Actinobacteria Biosynthetic Diversity.</title>
        <authorList>
            <person name="Kalkreuter E."/>
            <person name="Kautsar S.A."/>
            <person name="Yang D."/>
            <person name="Bader C.D."/>
            <person name="Teijaro C.N."/>
            <person name="Fluegel L."/>
            <person name="Davis C.M."/>
            <person name="Simpson J.R."/>
            <person name="Lauterbach L."/>
            <person name="Steele A.D."/>
            <person name="Gui C."/>
            <person name="Meng S."/>
            <person name="Li G."/>
            <person name="Viehrig K."/>
            <person name="Ye F."/>
            <person name="Su P."/>
            <person name="Kiefer A.F."/>
            <person name="Nichols A."/>
            <person name="Cepeda A.J."/>
            <person name="Yan W."/>
            <person name="Fan B."/>
            <person name="Jiang Y."/>
            <person name="Adhikari A."/>
            <person name="Zheng C.-J."/>
            <person name="Schuster L."/>
            <person name="Cowan T.M."/>
            <person name="Smanski M.J."/>
            <person name="Chevrette M.G."/>
            <person name="De Carvalho L.P.S."/>
            <person name="Shen B."/>
        </authorList>
    </citation>
    <scope>NUCLEOTIDE SEQUENCE [LARGE SCALE GENOMIC DNA]</scope>
    <source>
        <strain evidence="2 3">NPDC013366</strain>
    </source>
</reference>
<evidence type="ECO:0000313" key="2">
    <source>
        <dbReference type="EMBL" id="MFF9883533.1"/>
    </source>
</evidence>
<organism evidence="2 3">
    <name type="scientific">Streptomyces eurythermus</name>
    <dbReference type="NCBI Taxonomy" id="42237"/>
    <lineage>
        <taxon>Bacteria</taxon>
        <taxon>Bacillati</taxon>
        <taxon>Actinomycetota</taxon>
        <taxon>Actinomycetes</taxon>
        <taxon>Kitasatosporales</taxon>
        <taxon>Streptomycetaceae</taxon>
        <taxon>Streptomyces</taxon>
    </lineage>
</organism>
<evidence type="ECO:0000256" key="1">
    <source>
        <dbReference type="SAM" id="Phobius"/>
    </source>
</evidence>
<dbReference type="EMBL" id="JBICBM010000008">
    <property type="protein sequence ID" value="MFF9883533.1"/>
    <property type="molecule type" value="Genomic_DNA"/>
</dbReference>
<gene>
    <name evidence="2" type="ORF">ACF1HC_18305</name>
</gene>
<name>A0ABW6YXD2_9ACTN</name>
<sequence length="135" mass="15132">MDRTVIAYVIYLVVSIALTVWVARTLSRNGRIFLADVLRGDERLADAVNHLLVVGFYLVNLGFVALYLSDDDTVQDTRGIFEALSTKLGVVLLVLGAMHLGNVYVLNRIRRRGMLEREQVPPVRPQEWIAPRVGA</sequence>
<keyword evidence="1" id="KW-0472">Membrane</keyword>
<dbReference type="Proteomes" id="UP001603418">
    <property type="component" value="Unassembled WGS sequence"/>
</dbReference>